<dbReference type="Proteomes" id="UP000039046">
    <property type="component" value="Unassembled WGS sequence"/>
</dbReference>
<sequence length="407" mass="43921">MTSVVAPVCHTPPPRLDVLCELPADGLVRTSTFRSSLEKAVDDINDKYKENVPPKKVPVLRIDTRSPPLSGNVTFPRYATRLPGGRPPAHTAGSLRGARMTYRPISIDPAYNVLKHDLPERLSVQNDTIQSSNPFTRADIGHYGDRDTEAMGHSLEEEPAIVELADTSLSCPNQITIYPPSPAAPSSQKATHSTDSETRSSHSTRSTLADDEVKKEKCQTGEDGVSENSNTEASQGDENHTPVSEESADGVYDDPFGDLQATEVEEAYMSGALAGSTPSCSSPAADGGLDDANDIQGIGNREFMIQDYALQAFEGIEMQRNPGYRTSSAPSVAELVNKFRRMQHLPEVPTDDSDADTVCLIDKLCQRQGSGTSYEEAEQVSSGDEGSLTDAFGRERSNGTPHPYGAF</sequence>
<dbReference type="AlphaFoldDB" id="A0A0A1T502"/>
<reference evidence="2 3" key="1">
    <citation type="journal article" date="2015" name="Genome Announc.">
        <title>Draft Genome Sequence and Gene Annotation of the Entomopathogenic Fungus Verticillium hemipterigenum.</title>
        <authorList>
            <person name="Horn F."/>
            <person name="Habel A."/>
            <person name="Scharf D.H."/>
            <person name="Dworschak J."/>
            <person name="Brakhage A.A."/>
            <person name="Guthke R."/>
            <person name="Hertweck C."/>
            <person name="Linde J."/>
        </authorList>
    </citation>
    <scope>NUCLEOTIDE SEQUENCE [LARGE SCALE GENOMIC DNA]</scope>
</reference>
<feature type="region of interest" description="Disordered" evidence="1">
    <location>
        <begin position="173"/>
        <end position="255"/>
    </location>
</feature>
<feature type="compositionally biased region" description="Acidic residues" evidence="1">
    <location>
        <begin position="246"/>
        <end position="255"/>
    </location>
</feature>
<dbReference type="EMBL" id="CDHN01000001">
    <property type="protein sequence ID" value="CEJ81397.1"/>
    <property type="molecule type" value="Genomic_DNA"/>
</dbReference>
<feature type="compositionally biased region" description="Basic and acidic residues" evidence="1">
    <location>
        <begin position="211"/>
        <end position="220"/>
    </location>
</feature>
<organism evidence="2 3">
    <name type="scientific">[Torrubiella] hemipterigena</name>
    <dbReference type="NCBI Taxonomy" id="1531966"/>
    <lineage>
        <taxon>Eukaryota</taxon>
        <taxon>Fungi</taxon>
        <taxon>Dikarya</taxon>
        <taxon>Ascomycota</taxon>
        <taxon>Pezizomycotina</taxon>
        <taxon>Sordariomycetes</taxon>
        <taxon>Hypocreomycetidae</taxon>
        <taxon>Hypocreales</taxon>
        <taxon>Clavicipitaceae</taxon>
        <taxon>Clavicipitaceae incertae sedis</taxon>
        <taxon>'Torrubiella' clade</taxon>
    </lineage>
</organism>
<accession>A0A0A1T502</accession>
<feature type="region of interest" description="Disordered" evidence="1">
    <location>
        <begin position="367"/>
        <end position="407"/>
    </location>
</feature>
<evidence type="ECO:0000256" key="1">
    <source>
        <dbReference type="SAM" id="MobiDB-lite"/>
    </source>
</evidence>
<evidence type="ECO:0000313" key="3">
    <source>
        <dbReference type="Proteomes" id="UP000039046"/>
    </source>
</evidence>
<name>A0A0A1T502_9HYPO</name>
<evidence type="ECO:0000313" key="2">
    <source>
        <dbReference type="EMBL" id="CEJ81397.1"/>
    </source>
</evidence>
<keyword evidence="3" id="KW-1185">Reference proteome</keyword>
<gene>
    <name evidence="2" type="ORF">VHEMI01524</name>
</gene>
<dbReference type="HOGENOM" id="CLU_676500_0_0_1"/>
<feature type="compositionally biased region" description="Polar residues" evidence="1">
    <location>
        <begin position="367"/>
        <end position="384"/>
    </location>
</feature>
<protein>
    <submittedName>
        <fullName evidence="2">Uncharacterized protein</fullName>
    </submittedName>
</protein>
<dbReference type="OrthoDB" id="4937910at2759"/>
<feature type="compositionally biased region" description="Polar residues" evidence="1">
    <location>
        <begin position="226"/>
        <end position="244"/>
    </location>
</feature>
<proteinExistence type="predicted"/>